<comment type="caution">
    <text evidence="3">The sequence shown here is derived from an EMBL/GenBank/DDBJ whole genome shotgun (WGS) entry which is preliminary data.</text>
</comment>
<reference evidence="3 4" key="1">
    <citation type="submission" date="2017-12" db="EMBL/GenBank/DDBJ databases">
        <title>Phylogenetic diversity of female urinary microbiome.</title>
        <authorList>
            <person name="Thomas-White K."/>
            <person name="Wolfe A.J."/>
        </authorList>
    </citation>
    <scope>NUCLEOTIDE SEQUENCE [LARGE SCALE GENOMIC DNA]</scope>
    <source>
        <strain evidence="3 4">UMB0416</strain>
    </source>
</reference>
<dbReference type="InterPro" id="IPR029057">
    <property type="entry name" value="PRTase-like"/>
</dbReference>
<dbReference type="SUPFAM" id="SSF53271">
    <property type="entry name" value="PRTase-like"/>
    <property type="match status" value="1"/>
</dbReference>
<evidence type="ECO:0000313" key="4">
    <source>
        <dbReference type="Proteomes" id="UP000234914"/>
    </source>
</evidence>
<dbReference type="Proteomes" id="UP000234914">
    <property type="component" value="Unassembled WGS sequence"/>
</dbReference>
<evidence type="ECO:0000313" key="3">
    <source>
        <dbReference type="EMBL" id="PKZ68215.1"/>
    </source>
</evidence>
<evidence type="ECO:0000256" key="1">
    <source>
        <dbReference type="ARBA" id="ARBA00008007"/>
    </source>
</evidence>
<dbReference type="EMBL" id="PKJS01000012">
    <property type="protein sequence ID" value="PKZ68215.1"/>
    <property type="molecule type" value="Genomic_DNA"/>
</dbReference>
<proteinExistence type="inferred from homology"/>
<accession>A0A2I1RGF7</accession>
<protein>
    <recommendedName>
        <fullName evidence="2">Phosphoribosyltransferase domain-containing protein</fullName>
    </recommendedName>
</protein>
<name>A0A2I1RGF7_FAUOS</name>
<comment type="similarity">
    <text evidence="1">Belongs to the ComF/GntX family.</text>
</comment>
<dbReference type="AlphaFoldDB" id="A0A2I1RGF7"/>
<dbReference type="PANTHER" id="PTHR47505">
    <property type="entry name" value="DNA UTILIZATION PROTEIN YHGH"/>
    <property type="match status" value="1"/>
</dbReference>
<dbReference type="CDD" id="cd06223">
    <property type="entry name" value="PRTases_typeI"/>
    <property type="match status" value="1"/>
</dbReference>
<dbReference type="Gene3D" id="3.40.50.2020">
    <property type="match status" value="1"/>
</dbReference>
<organism evidence="3 4">
    <name type="scientific">Faucicola osloensis</name>
    <name type="common">Moraxella osloensis</name>
    <dbReference type="NCBI Taxonomy" id="34062"/>
    <lineage>
        <taxon>Bacteria</taxon>
        <taxon>Pseudomonadati</taxon>
        <taxon>Pseudomonadota</taxon>
        <taxon>Gammaproteobacteria</taxon>
        <taxon>Moraxellales</taxon>
        <taxon>Moraxellaceae</taxon>
        <taxon>Faucicola</taxon>
    </lineage>
</organism>
<dbReference type="Pfam" id="PF00156">
    <property type="entry name" value="Pribosyltran"/>
    <property type="match status" value="1"/>
</dbReference>
<dbReference type="InterPro" id="IPR051910">
    <property type="entry name" value="ComF/GntX_DNA_util-trans"/>
</dbReference>
<dbReference type="InterPro" id="IPR000836">
    <property type="entry name" value="PRTase_dom"/>
</dbReference>
<dbReference type="PANTHER" id="PTHR47505:SF1">
    <property type="entry name" value="DNA UTILIZATION PROTEIN YHGH"/>
    <property type="match status" value="1"/>
</dbReference>
<gene>
    <name evidence="3" type="ORF">CYJ96_09800</name>
</gene>
<feature type="domain" description="Phosphoribosyltransferase" evidence="2">
    <location>
        <begin position="93"/>
        <end position="184"/>
    </location>
</feature>
<dbReference type="RefSeq" id="WP_101964876.1">
    <property type="nucleotide sequence ID" value="NZ_JAHXPO010000007.1"/>
</dbReference>
<evidence type="ECO:0000259" key="2">
    <source>
        <dbReference type="Pfam" id="PF00156"/>
    </source>
</evidence>
<sequence>MAYDIKGNWKGGWALDLHTLSSTHNSDGSFNSVRSEIGEALFQLKYRQDYSKIDFLVDKLVEFLQTRMVLPYINVIIPTPSSFTRDIQPVHEIAKKVSSKLNIAYDETYVVKVKITNQLKEIQDINERQELVKDAFAISNPTLYAGRKILIIDDLFRSGTTLNELTATLYRDGNVNNVYVVTLTKTRSNK</sequence>